<dbReference type="InterPro" id="IPR018490">
    <property type="entry name" value="cNMP-bd_dom_sf"/>
</dbReference>
<dbReference type="STRING" id="34085.AB406_2073"/>
<evidence type="ECO:0000313" key="2">
    <source>
        <dbReference type="Proteomes" id="UP000006276"/>
    </source>
</evidence>
<organism evidence="1 2">
    <name type="scientific">Riemerella anatipestifer RA-CH-1</name>
    <dbReference type="NCBI Taxonomy" id="1228997"/>
    <lineage>
        <taxon>Bacteria</taxon>
        <taxon>Pseudomonadati</taxon>
        <taxon>Bacteroidota</taxon>
        <taxon>Flavobacteriia</taxon>
        <taxon>Flavobacteriales</taxon>
        <taxon>Weeksellaceae</taxon>
        <taxon>Riemerella</taxon>
    </lineage>
</organism>
<dbReference type="Gene3D" id="2.60.120.10">
    <property type="entry name" value="Jelly Rolls"/>
    <property type="match status" value="1"/>
</dbReference>
<reference evidence="1 2" key="1">
    <citation type="submission" date="2012-09" db="EMBL/GenBank/DDBJ databases">
        <title>Riemerella anatipestifer vaccine strains.</title>
        <authorList>
            <person name="Chun C.A."/>
            <person name="Shu W.M."/>
            <person name="Kang Z.D."/>
            <person name="Jia W.X."/>
        </authorList>
    </citation>
    <scope>NUCLEOTIDE SEQUENCE [LARGE SCALE GENOMIC DNA]</scope>
    <source>
        <strain evidence="1 2">RA-CH-1</strain>
    </source>
</reference>
<name>J9QTX2_RIEAN</name>
<dbReference type="EMBL" id="CP003787">
    <property type="protein sequence ID" value="AFR36486.1"/>
    <property type="molecule type" value="Genomic_DNA"/>
</dbReference>
<gene>
    <name evidence="1" type="ORF">B739_1903</name>
</gene>
<keyword evidence="2" id="KW-1185">Reference proteome</keyword>
<sequence>MIFVHYKQAEMDKNDILRGNILNFHPRFNEEILSLGIEKFDDIYIESGEHILLEGDYCDFIFFAESSIVRCYIIDDNGEENTLWIEPERMFLTDFESYKQNIPSKCYMQLYENSKVYILKKQELLNLYQTYHDWALFGVLIMESYFMRSLDILNRLIYSDATEAYYFIEKHYPRYLEVVPLKHIASRLNVSPVSISRVRSGTQKKE</sequence>
<dbReference type="KEGG" id="rag:B739_1903"/>
<dbReference type="InterPro" id="IPR014710">
    <property type="entry name" value="RmlC-like_jellyroll"/>
</dbReference>
<evidence type="ECO:0000313" key="1">
    <source>
        <dbReference type="EMBL" id="AFR36486.1"/>
    </source>
</evidence>
<evidence type="ECO:0008006" key="3">
    <source>
        <dbReference type="Google" id="ProtNLM"/>
    </source>
</evidence>
<dbReference type="AlphaFoldDB" id="J9QTX2"/>
<accession>J9QTX2</accession>
<dbReference type="PATRIC" id="fig|1228997.3.peg.1904"/>
<dbReference type="HOGENOM" id="CLU_075053_9_0_10"/>
<proteinExistence type="predicted"/>
<protein>
    <recommendedName>
        <fullName evidence="3">Cyclic nucleotide-binding domain-containing protein</fullName>
    </recommendedName>
</protein>
<dbReference type="Proteomes" id="UP000006276">
    <property type="component" value="Chromosome"/>
</dbReference>
<dbReference type="SUPFAM" id="SSF51206">
    <property type="entry name" value="cAMP-binding domain-like"/>
    <property type="match status" value="1"/>
</dbReference>